<reference evidence="3" key="1">
    <citation type="submission" date="2016-12" db="EMBL/GenBank/DDBJ databases">
        <authorList>
            <person name="Meng X."/>
        </authorList>
    </citation>
    <scope>NUCLEOTIDE SEQUENCE [LARGE SCALE GENOMIC DNA]</scope>
    <source>
        <strain evidence="3">DSM 20732</strain>
    </source>
</reference>
<keyword evidence="3" id="KW-1185">Reference proteome</keyword>
<organism evidence="2 3">
    <name type="scientific">Buchananella hordeovulneris</name>
    <dbReference type="NCBI Taxonomy" id="52770"/>
    <lineage>
        <taxon>Bacteria</taxon>
        <taxon>Bacillati</taxon>
        <taxon>Actinomycetota</taxon>
        <taxon>Actinomycetes</taxon>
        <taxon>Actinomycetales</taxon>
        <taxon>Actinomycetaceae</taxon>
        <taxon>Buchananella</taxon>
    </lineage>
</organism>
<gene>
    <name evidence="2" type="ORF">BSZ40_04110</name>
</gene>
<dbReference type="AlphaFoldDB" id="A0A1Q5PX67"/>
<feature type="region of interest" description="Disordered" evidence="1">
    <location>
        <begin position="1"/>
        <end position="20"/>
    </location>
</feature>
<dbReference type="EMBL" id="MQVS01000003">
    <property type="protein sequence ID" value="OKL52096.1"/>
    <property type="molecule type" value="Genomic_DNA"/>
</dbReference>
<evidence type="ECO:0000256" key="1">
    <source>
        <dbReference type="SAM" id="MobiDB-lite"/>
    </source>
</evidence>
<sequence>MRPTDWSALGLTGDPTPGDPVVIRGGAQKMRTVADMINRCAANLRALEVGSSQSESVKALMESKKVIVDGALAAEGRYRATGEALESYALVLDGVQSDT</sequence>
<accession>A0A1Q5PX67</accession>
<protein>
    <submittedName>
        <fullName evidence="2">Uncharacterized protein</fullName>
    </submittedName>
</protein>
<dbReference type="Proteomes" id="UP000185612">
    <property type="component" value="Unassembled WGS sequence"/>
</dbReference>
<evidence type="ECO:0000313" key="2">
    <source>
        <dbReference type="EMBL" id="OKL52096.1"/>
    </source>
</evidence>
<dbReference type="RefSeq" id="WP_073823570.1">
    <property type="nucleotide sequence ID" value="NZ_MQVS01000003.1"/>
</dbReference>
<dbReference type="STRING" id="52770.BSZ40_04110"/>
<evidence type="ECO:0000313" key="3">
    <source>
        <dbReference type="Proteomes" id="UP000185612"/>
    </source>
</evidence>
<name>A0A1Q5PX67_9ACTO</name>
<comment type="caution">
    <text evidence="2">The sequence shown here is derived from an EMBL/GenBank/DDBJ whole genome shotgun (WGS) entry which is preliminary data.</text>
</comment>
<proteinExistence type="predicted"/>
<dbReference type="OrthoDB" id="5044126at2"/>